<accession>A0ABS9ZI22</accession>
<protein>
    <submittedName>
        <fullName evidence="1">Uncharacterized protein</fullName>
    </submittedName>
</protein>
<evidence type="ECO:0000313" key="1">
    <source>
        <dbReference type="EMBL" id="MCI8210255.1"/>
    </source>
</evidence>
<evidence type="ECO:0000313" key="2">
    <source>
        <dbReference type="Proteomes" id="UP001320513"/>
    </source>
</evidence>
<keyword evidence="2" id="KW-1185">Reference proteome</keyword>
<reference evidence="1 2" key="1">
    <citation type="submission" date="2015-12" db="EMBL/GenBank/DDBJ databases">
        <title>Phylogenomics in the description of a new species in the Pseudomonas syringae group.</title>
        <authorList>
            <person name="Busquets A."/>
            <person name="Gomila M."/>
            <person name="Beiki F."/>
            <person name="Rahimian H."/>
            <person name="Mulet M."/>
            <person name="Sanchez D."/>
            <person name="Garcia-Valdes E."/>
            <person name="Lalucat J."/>
        </authorList>
    </citation>
    <scope>NUCLEOTIDE SEQUENCE [LARGE SCALE GENOMIC DNA]</scope>
    <source>
        <strain evidence="1 2">S25</strain>
    </source>
</reference>
<sequence length="69" mass="6964">MVGAITVIAATPVIAIRREMTITAVQADPDLRGAMVMVMAEATAVPAGAVEEVMVEAVAVATVEAGIGR</sequence>
<dbReference type="Proteomes" id="UP001320513">
    <property type="component" value="Unassembled WGS sequence"/>
</dbReference>
<organism evidence="1 2">
    <name type="scientific">Pseudomonas maioricensis</name>
    <dbReference type="NCBI Taxonomy" id="1766623"/>
    <lineage>
        <taxon>Bacteria</taxon>
        <taxon>Pseudomonadati</taxon>
        <taxon>Pseudomonadota</taxon>
        <taxon>Gammaproteobacteria</taxon>
        <taxon>Pseudomonadales</taxon>
        <taxon>Pseudomonadaceae</taxon>
        <taxon>Pseudomonas</taxon>
    </lineage>
</organism>
<name>A0ABS9ZI22_9PSED</name>
<comment type="caution">
    <text evidence="1">The sequence shown here is derived from an EMBL/GenBank/DDBJ whole genome shotgun (WGS) entry which is preliminary data.</text>
</comment>
<gene>
    <name evidence="1" type="ORF">AUC61_11970</name>
</gene>
<dbReference type="EMBL" id="LOHG01000006">
    <property type="protein sequence ID" value="MCI8210255.1"/>
    <property type="molecule type" value="Genomic_DNA"/>
</dbReference>
<proteinExistence type="predicted"/>